<evidence type="ECO:0000256" key="2">
    <source>
        <dbReference type="SAM" id="SignalP"/>
    </source>
</evidence>
<dbReference type="EMBL" id="MNAD01001723">
    <property type="protein sequence ID" value="OJT01781.1"/>
    <property type="molecule type" value="Genomic_DNA"/>
</dbReference>
<feature type="region of interest" description="Disordered" evidence="1">
    <location>
        <begin position="57"/>
        <end position="91"/>
    </location>
</feature>
<name>A0A1M2V2F1_TRAPU</name>
<feature type="chain" id="PRO_5013177272" evidence="2">
    <location>
        <begin position="23"/>
        <end position="131"/>
    </location>
</feature>
<evidence type="ECO:0000256" key="1">
    <source>
        <dbReference type="SAM" id="MobiDB-lite"/>
    </source>
</evidence>
<accession>A0A1M2V2F1</accession>
<evidence type="ECO:0000313" key="4">
    <source>
        <dbReference type="Proteomes" id="UP000184267"/>
    </source>
</evidence>
<feature type="signal peptide" evidence="2">
    <location>
        <begin position="1"/>
        <end position="22"/>
    </location>
</feature>
<feature type="compositionally biased region" description="Acidic residues" evidence="1">
    <location>
        <begin position="118"/>
        <end position="131"/>
    </location>
</feature>
<gene>
    <name evidence="3" type="ORF">TRAPUB_7837</name>
</gene>
<evidence type="ECO:0000313" key="3">
    <source>
        <dbReference type="EMBL" id="OJT01781.1"/>
    </source>
</evidence>
<sequence length="131" mass="14536">MLIGIDIISPFLMVPLVLYSSALRCPKVQHGMINLQGPVKLLVLGFGGRRRTANSDTAGMRWCGTQRGRRARDEPDFASFSKDGSNKTTRGYDLEYRTAREVITGFLTQRVPPPSSDESSDIEEALSSDRE</sequence>
<protein>
    <submittedName>
        <fullName evidence="3">Uncharacterized protein</fullName>
    </submittedName>
</protein>
<dbReference type="AlphaFoldDB" id="A0A1M2V2F1"/>
<comment type="caution">
    <text evidence="3">The sequence shown here is derived from an EMBL/GenBank/DDBJ whole genome shotgun (WGS) entry which is preliminary data.</text>
</comment>
<keyword evidence="2" id="KW-0732">Signal</keyword>
<reference evidence="3 4" key="1">
    <citation type="submission" date="2016-10" db="EMBL/GenBank/DDBJ databases">
        <title>Genome sequence of the basidiomycete white-rot fungus Trametes pubescens.</title>
        <authorList>
            <person name="Makela M.R."/>
            <person name="Granchi Z."/>
            <person name="Peng M."/>
            <person name="De Vries R.P."/>
            <person name="Grigoriev I."/>
            <person name="Riley R."/>
            <person name="Hilden K."/>
        </authorList>
    </citation>
    <scope>NUCLEOTIDE SEQUENCE [LARGE SCALE GENOMIC DNA]</scope>
    <source>
        <strain evidence="3 4">FBCC735</strain>
    </source>
</reference>
<feature type="region of interest" description="Disordered" evidence="1">
    <location>
        <begin position="106"/>
        <end position="131"/>
    </location>
</feature>
<organism evidence="3 4">
    <name type="scientific">Trametes pubescens</name>
    <name type="common">White-rot fungus</name>
    <dbReference type="NCBI Taxonomy" id="154538"/>
    <lineage>
        <taxon>Eukaryota</taxon>
        <taxon>Fungi</taxon>
        <taxon>Dikarya</taxon>
        <taxon>Basidiomycota</taxon>
        <taxon>Agaricomycotina</taxon>
        <taxon>Agaricomycetes</taxon>
        <taxon>Polyporales</taxon>
        <taxon>Polyporaceae</taxon>
        <taxon>Trametes</taxon>
    </lineage>
</organism>
<dbReference type="Proteomes" id="UP000184267">
    <property type="component" value="Unassembled WGS sequence"/>
</dbReference>
<keyword evidence="4" id="KW-1185">Reference proteome</keyword>
<proteinExistence type="predicted"/>